<keyword evidence="2" id="KW-0446">Lipid-binding</keyword>
<dbReference type="InterPro" id="IPR047202">
    <property type="entry name" value="Lipocalin_Blc-like_dom"/>
</dbReference>
<dbReference type="SUPFAM" id="SSF50814">
    <property type="entry name" value="Lipocalins"/>
    <property type="match status" value="1"/>
</dbReference>
<dbReference type="InterPro" id="IPR002446">
    <property type="entry name" value="Lipocalin_bac"/>
</dbReference>
<keyword evidence="2" id="KW-0472">Membrane</keyword>
<evidence type="ECO:0000259" key="3">
    <source>
        <dbReference type="Pfam" id="PF08212"/>
    </source>
</evidence>
<dbReference type="Pfam" id="PF08212">
    <property type="entry name" value="Lipocalin_2"/>
    <property type="match status" value="1"/>
</dbReference>
<dbReference type="AlphaFoldDB" id="A0A2S2FHP6"/>
<dbReference type="GO" id="GO:0008289">
    <property type="term" value="F:lipid binding"/>
    <property type="evidence" value="ECO:0007669"/>
    <property type="project" value="UniProtKB-UniRule"/>
</dbReference>
<dbReference type="InterPro" id="IPR022272">
    <property type="entry name" value="Lipocalin_CS"/>
</dbReference>
<evidence type="ECO:0000313" key="4">
    <source>
        <dbReference type="EMBL" id="AWL30474.1"/>
    </source>
</evidence>
<gene>
    <name evidence="4" type="ORF">DJ533_07875</name>
</gene>
<dbReference type="PROSITE" id="PS00213">
    <property type="entry name" value="LIPOCALIN"/>
    <property type="match status" value="1"/>
</dbReference>
<keyword evidence="2" id="KW-0998">Cell outer membrane</keyword>
<dbReference type="KEGG" id="adv:DJ533_07875"/>
<dbReference type="RefSeq" id="WP_065992429.1">
    <property type="nucleotide sequence ID" value="NZ_CP029397.2"/>
</dbReference>
<dbReference type="GO" id="GO:0006950">
    <property type="term" value="P:response to stress"/>
    <property type="evidence" value="ECO:0007669"/>
    <property type="project" value="UniProtKB-ARBA"/>
</dbReference>
<sequence>MRNKNSQMLVRGFLFLGLAFSTQLYAQDRSLATVPHVELDKYLGLWYEIARKPLYFQKECQKDVTARYTINEYGNLAVDNRCIDEQGNELRSLGEGFISNEPYNSKIKVSFLPEAVRWMPFGRGDYWILKVDPQYQMALVGEPKRKYLWVLSRTPHPDEQKVKEYLRYAQTLGFSTKDMIRSEQTEP</sequence>
<accession>A0A2S2FHP6</accession>
<name>A0A2S2FHP6_9GAMM</name>
<dbReference type="Gene3D" id="2.40.128.20">
    <property type="match status" value="1"/>
</dbReference>
<dbReference type="CDD" id="cd19438">
    <property type="entry name" value="lipocalin_Blc-like"/>
    <property type="match status" value="1"/>
</dbReference>
<feature type="signal peptide" evidence="2">
    <location>
        <begin position="1"/>
        <end position="26"/>
    </location>
</feature>
<proteinExistence type="inferred from homology"/>
<reference evidence="4" key="1">
    <citation type="submission" date="2019-08" db="EMBL/GenBank/DDBJ databases">
        <title>The complete genome of Acinetobacter defluvii strain WCHAD010030.</title>
        <authorList>
            <person name="Hu Y."/>
            <person name="Qin J."/>
            <person name="Feng Y."/>
            <person name="Zong Z."/>
        </authorList>
    </citation>
    <scope>NUCLEOTIDE SEQUENCE</scope>
    <source>
        <strain evidence="4">WCHA30</strain>
    </source>
</reference>
<dbReference type="PRINTS" id="PR01171">
    <property type="entry name" value="BCTLIPOCALIN"/>
</dbReference>
<dbReference type="Proteomes" id="UP000245977">
    <property type="component" value="Chromosome"/>
</dbReference>
<dbReference type="InterPro" id="IPR000566">
    <property type="entry name" value="Lipocln_cytosolic_FA-bd_dom"/>
</dbReference>
<dbReference type="PANTHER" id="PTHR10612:SF34">
    <property type="entry name" value="APOLIPOPROTEIN D"/>
    <property type="match status" value="1"/>
</dbReference>
<comment type="function">
    <text evidence="2">Involved in the storage or transport of lipids necessary for membrane maintenance under stressful conditions. Displays a binding preference for lysophospholipids.</text>
</comment>
<feature type="chain" id="PRO_5015377655" description="Outer membrane lipoprotein Blc" evidence="2">
    <location>
        <begin position="27"/>
        <end position="187"/>
    </location>
</feature>
<dbReference type="PIRSF" id="PIRSF036893">
    <property type="entry name" value="Lipocalin_ApoD"/>
    <property type="match status" value="1"/>
</dbReference>
<dbReference type="InterPro" id="IPR012674">
    <property type="entry name" value="Calycin"/>
</dbReference>
<feature type="domain" description="Lipocalin/cytosolic fatty-acid binding" evidence="3">
    <location>
        <begin position="37"/>
        <end position="184"/>
    </location>
</feature>
<evidence type="ECO:0000256" key="2">
    <source>
        <dbReference type="PIRNR" id="PIRNR036893"/>
    </source>
</evidence>
<keyword evidence="2" id="KW-0732">Signal</keyword>
<comment type="subcellular location">
    <subcellularLocation>
        <location evidence="2">Cell outer membrane</location>
    </subcellularLocation>
</comment>
<dbReference type="STRING" id="1871111.GCA_001704615_00011"/>
<evidence type="ECO:0000256" key="1">
    <source>
        <dbReference type="ARBA" id="ARBA00006889"/>
    </source>
</evidence>
<dbReference type="InterPro" id="IPR022271">
    <property type="entry name" value="Lipocalin_ApoD"/>
</dbReference>
<dbReference type="OrthoDB" id="9793905at2"/>
<evidence type="ECO:0000313" key="5">
    <source>
        <dbReference type="Proteomes" id="UP000245977"/>
    </source>
</evidence>
<dbReference type="GO" id="GO:0009279">
    <property type="term" value="C:cell outer membrane"/>
    <property type="evidence" value="ECO:0007669"/>
    <property type="project" value="UniProtKB-SubCell"/>
</dbReference>
<keyword evidence="2" id="KW-0449">Lipoprotein</keyword>
<protein>
    <recommendedName>
        <fullName evidence="2">Outer membrane lipoprotein Blc</fullName>
    </recommendedName>
</protein>
<comment type="subunit">
    <text evidence="2">Homodimer.</text>
</comment>
<keyword evidence="5" id="KW-1185">Reference proteome</keyword>
<dbReference type="PANTHER" id="PTHR10612">
    <property type="entry name" value="APOLIPOPROTEIN D"/>
    <property type="match status" value="1"/>
</dbReference>
<organism evidence="4 5">
    <name type="scientific">Acinetobacter defluvii</name>
    <dbReference type="NCBI Taxonomy" id="1871111"/>
    <lineage>
        <taxon>Bacteria</taxon>
        <taxon>Pseudomonadati</taxon>
        <taxon>Pseudomonadota</taxon>
        <taxon>Gammaproteobacteria</taxon>
        <taxon>Moraxellales</taxon>
        <taxon>Moraxellaceae</taxon>
        <taxon>Acinetobacter</taxon>
    </lineage>
</organism>
<dbReference type="EMBL" id="CP029397">
    <property type="protein sequence ID" value="AWL30474.1"/>
    <property type="molecule type" value="Genomic_DNA"/>
</dbReference>
<comment type="similarity">
    <text evidence="1 2">Belongs to the calycin superfamily. Lipocalin family.</text>
</comment>